<evidence type="ECO:0000313" key="2">
    <source>
        <dbReference type="EMBL" id="MQL71858.1"/>
    </source>
</evidence>
<gene>
    <name evidence="2" type="ORF">Taro_004228</name>
</gene>
<feature type="region of interest" description="Disordered" evidence="1">
    <location>
        <begin position="1"/>
        <end position="24"/>
    </location>
</feature>
<dbReference type="EMBL" id="NMUH01000112">
    <property type="protein sequence ID" value="MQL71858.1"/>
    <property type="molecule type" value="Genomic_DNA"/>
</dbReference>
<name>A0A843TJC2_COLES</name>
<dbReference type="AlphaFoldDB" id="A0A843TJC2"/>
<organism evidence="2 3">
    <name type="scientific">Colocasia esculenta</name>
    <name type="common">Wild taro</name>
    <name type="synonym">Arum esculentum</name>
    <dbReference type="NCBI Taxonomy" id="4460"/>
    <lineage>
        <taxon>Eukaryota</taxon>
        <taxon>Viridiplantae</taxon>
        <taxon>Streptophyta</taxon>
        <taxon>Embryophyta</taxon>
        <taxon>Tracheophyta</taxon>
        <taxon>Spermatophyta</taxon>
        <taxon>Magnoliopsida</taxon>
        <taxon>Liliopsida</taxon>
        <taxon>Araceae</taxon>
        <taxon>Aroideae</taxon>
        <taxon>Colocasieae</taxon>
        <taxon>Colocasia</taxon>
    </lineage>
</organism>
<evidence type="ECO:0000313" key="3">
    <source>
        <dbReference type="Proteomes" id="UP000652761"/>
    </source>
</evidence>
<protein>
    <submittedName>
        <fullName evidence="2">Uncharacterized protein</fullName>
    </submittedName>
</protein>
<sequence>MSPCLRRSSRLIATRRRPPEKRLQTRSEVALAGVAAELVAGQLCSVRIGIRRCLETRGFREGRAEELIDPRLYRTPLS</sequence>
<keyword evidence="3" id="KW-1185">Reference proteome</keyword>
<accession>A0A843TJC2</accession>
<reference evidence="2" key="1">
    <citation type="submission" date="2017-07" db="EMBL/GenBank/DDBJ databases">
        <title>Taro Niue Genome Assembly and Annotation.</title>
        <authorList>
            <person name="Atibalentja N."/>
            <person name="Keating K."/>
            <person name="Fields C.J."/>
        </authorList>
    </citation>
    <scope>NUCLEOTIDE SEQUENCE</scope>
    <source>
        <strain evidence="2">Niue_2</strain>
        <tissue evidence="2">Leaf</tissue>
    </source>
</reference>
<dbReference type="Proteomes" id="UP000652761">
    <property type="component" value="Unassembled WGS sequence"/>
</dbReference>
<evidence type="ECO:0000256" key="1">
    <source>
        <dbReference type="SAM" id="MobiDB-lite"/>
    </source>
</evidence>
<proteinExistence type="predicted"/>
<feature type="compositionally biased region" description="Basic residues" evidence="1">
    <location>
        <begin position="7"/>
        <end position="19"/>
    </location>
</feature>
<comment type="caution">
    <text evidence="2">The sequence shown here is derived from an EMBL/GenBank/DDBJ whole genome shotgun (WGS) entry which is preliminary data.</text>
</comment>